<sequence>MATRQTKARKPPVNAGFAVTDILTWLEEHGSAENRAGMARFAISTQKAFGVGNTMLRPFARTLGRNHVRAQELWQTGWREARLLALFTEEPMRVSPSQAWQMAEEFNSWEIVDHAADLFVDAGHLETLVPEFAADEREFNRRTAFAMIAWGAVHLKKRDDADFIALLPLIEAHATDPRNFVKKAVNWALRQIGKRSLTCHGPALALAERLATSDDKTARWIGKNAFKELSDPKRIAMIGQKKTAANRQRILGES</sequence>
<dbReference type="Gene3D" id="1.25.10.90">
    <property type="match status" value="1"/>
</dbReference>
<dbReference type="SUPFAM" id="SSF48371">
    <property type="entry name" value="ARM repeat"/>
    <property type="match status" value="1"/>
</dbReference>
<dbReference type="InterPro" id="IPR016024">
    <property type="entry name" value="ARM-type_fold"/>
</dbReference>
<comment type="caution">
    <text evidence="1">The sequence shown here is derived from an EMBL/GenBank/DDBJ whole genome shotgun (WGS) entry which is preliminary data.</text>
</comment>
<dbReference type="HOGENOM" id="CLU_061369_1_0_5"/>
<accession>A9D6T9</accession>
<dbReference type="STRING" id="411684.HPDFL43_10167"/>
<gene>
    <name evidence="1" type="ORF">HPDFL43_10167</name>
</gene>
<dbReference type="eggNOG" id="COG4912">
    <property type="taxonomic scope" value="Bacteria"/>
</dbReference>
<dbReference type="CDD" id="cd06561">
    <property type="entry name" value="AlkD_like"/>
    <property type="match status" value="1"/>
</dbReference>
<evidence type="ECO:0000313" key="1">
    <source>
        <dbReference type="EMBL" id="EDQ33594.2"/>
    </source>
</evidence>
<dbReference type="RefSeq" id="WP_052093196.1">
    <property type="nucleotide sequence ID" value="NZ_CM002917.1"/>
</dbReference>
<protein>
    <submittedName>
        <fullName evidence="1">Putative DNA alkylation repair enzyme</fullName>
    </submittedName>
</protein>
<proteinExistence type="predicted"/>
<name>A9D6T9_HOEPD</name>
<dbReference type="PANTHER" id="PTHR41291:SF1">
    <property type="entry name" value="DNA ALKYLATION REPAIR PROTEIN"/>
    <property type="match status" value="1"/>
</dbReference>
<reference evidence="1 2" key="1">
    <citation type="submission" date="2007-10" db="EMBL/GenBank/DDBJ databases">
        <authorList>
            <person name="Wagner-Dobler I."/>
            <person name="Ferriera S."/>
            <person name="Johnson J."/>
            <person name="Kravitz S."/>
            <person name="Beeson K."/>
            <person name="Sutton G."/>
            <person name="Rogers Y.-H."/>
            <person name="Friedman R."/>
            <person name="Frazier M."/>
            <person name="Venter J.C."/>
        </authorList>
    </citation>
    <scope>NUCLEOTIDE SEQUENCE [LARGE SCALE GENOMIC DNA]</scope>
    <source>
        <strain evidence="1 2">DFL-43</strain>
    </source>
</reference>
<dbReference type="Proteomes" id="UP000004291">
    <property type="component" value="Chromosome"/>
</dbReference>
<evidence type="ECO:0000313" key="2">
    <source>
        <dbReference type="Proteomes" id="UP000004291"/>
    </source>
</evidence>
<dbReference type="OrthoDB" id="7345147at2"/>
<keyword evidence="2" id="KW-1185">Reference proteome</keyword>
<organism evidence="1 2">
    <name type="scientific">Hoeflea phototrophica (strain DSM 17068 / NCIMB 14078 / DFL-43)</name>
    <dbReference type="NCBI Taxonomy" id="411684"/>
    <lineage>
        <taxon>Bacteria</taxon>
        <taxon>Pseudomonadati</taxon>
        <taxon>Pseudomonadota</taxon>
        <taxon>Alphaproteobacteria</taxon>
        <taxon>Hyphomicrobiales</taxon>
        <taxon>Rhizobiaceae</taxon>
        <taxon>Hoeflea</taxon>
    </lineage>
</organism>
<dbReference type="InterPro" id="IPR014825">
    <property type="entry name" value="DNA_alkylation"/>
</dbReference>
<dbReference type="Pfam" id="PF08713">
    <property type="entry name" value="DNA_alkylation"/>
    <property type="match status" value="1"/>
</dbReference>
<dbReference type="PANTHER" id="PTHR41291">
    <property type="entry name" value="DNA ALKYLATION REPAIR PROTEIN"/>
    <property type="match status" value="1"/>
</dbReference>
<dbReference type="EMBL" id="ABIA03000002">
    <property type="protein sequence ID" value="EDQ33594.2"/>
    <property type="molecule type" value="Genomic_DNA"/>
</dbReference>
<dbReference type="AlphaFoldDB" id="A9D6T9"/>
<reference evidence="1 2" key="2">
    <citation type="submission" date="2012-06" db="EMBL/GenBank/DDBJ databases">
        <authorList>
            <person name="Fiebig A."/>
        </authorList>
    </citation>
    <scope>NUCLEOTIDE SEQUENCE [LARGE SCALE GENOMIC DNA]</scope>
    <source>
        <strain evidence="1 2">DFL-43</strain>
    </source>
</reference>